<feature type="transmembrane region" description="Helical" evidence="8">
    <location>
        <begin position="68"/>
        <end position="86"/>
    </location>
</feature>
<dbReference type="GO" id="GO:0007220">
    <property type="term" value="P:Notch receptor processing"/>
    <property type="evidence" value="ECO:0007669"/>
    <property type="project" value="TreeGrafter"/>
</dbReference>
<dbReference type="EnsemblMetazoa" id="G27397.7">
    <property type="protein sequence ID" value="G27397.7:cds"/>
    <property type="gene ID" value="G27397"/>
</dbReference>
<evidence type="ECO:0000313" key="9">
    <source>
        <dbReference type="EnsemblMetazoa" id="G27397.7:cds"/>
    </source>
</evidence>
<keyword evidence="10" id="KW-1185">Reference proteome</keyword>
<evidence type="ECO:0000256" key="8">
    <source>
        <dbReference type="SAM" id="Phobius"/>
    </source>
</evidence>
<evidence type="ECO:0000256" key="7">
    <source>
        <dbReference type="ARBA" id="ARBA00023136"/>
    </source>
</evidence>
<feature type="transmembrane region" description="Helical" evidence="8">
    <location>
        <begin position="30"/>
        <end position="48"/>
    </location>
</feature>
<evidence type="ECO:0000256" key="5">
    <source>
        <dbReference type="ARBA" id="ARBA00022976"/>
    </source>
</evidence>
<dbReference type="InterPro" id="IPR019379">
    <property type="entry name" value="Gamma_Secretase_Asp_P_PEN2"/>
</dbReference>
<dbReference type="GO" id="GO:0007219">
    <property type="term" value="P:Notch signaling pathway"/>
    <property type="evidence" value="ECO:0007669"/>
    <property type="project" value="UniProtKB-KW"/>
</dbReference>
<keyword evidence="4 8" id="KW-0812">Transmembrane</keyword>
<organism evidence="9 10">
    <name type="scientific">Magallana gigas</name>
    <name type="common">Pacific oyster</name>
    <name type="synonym">Crassostrea gigas</name>
    <dbReference type="NCBI Taxonomy" id="29159"/>
    <lineage>
        <taxon>Eukaryota</taxon>
        <taxon>Metazoa</taxon>
        <taxon>Spiralia</taxon>
        <taxon>Lophotrochozoa</taxon>
        <taxon>Mollusca</taxon>
        <taxon>Bivalvia</taxon>
        <taxon>Autobranchia</taxon>
        <taxon>Pteriomorphia</taxon>
        <taxon>Ostreida</taxon>
        <taxon>Ostreoidea</taxon>
        <taxon>Ostreidae</taxon>
        <taxon>Magallana</taxon>
    </lineage>
</organism>
<evidence type="ECO:0000256" key="1">
    <source>
        <dbReference type="ARBA" id="ARBA00004141"/>
    </source>
</evidence>
<proteinExistence type="inferred from homology"/>
<dbReference type="PANTHER" id="PTHR16318">
    <property type="entry name" value="GAMMA-SECRETASE SUBUNIT PEN-2"/>
    <property type="match status" value="1"/>
</dbReference>
<dbReference type="Pfam" id="PF10251">
    <property type="entry name" value="PEN-2"/>
    <property type="match status" value="1"/>
</dbReference>
<keyword evidence="6 8" id="KW-1133">Transmembrane helix</keyword>
<reference evidence="9" key="1">
    <citation type="submission" date="2022-08" db="UniProtKB">
        <authorList>
            <consortium name="EnsemblMetazoa"/>
        </authorList>
    </citation>
    <scope>IDENTIFICATION</scope>
    <source>
        <strain evidence="9">05x7-T-G4-1.051#20</strain>
    </source>
</reference>
<sequence length="103" mass="12201">MFNFGKLSTSITMDLAKVKDEDKLNLCRKYYIGGFAFLPFLWFVNSVWFFREAFLKPEYQQQKQIKTYVIRSMIGTAIWIAIITTWEYHNTKKQSVEIGEVIS</sequence>
<dbReference type="PANTHER" id="PTHR16318:SF0">
    <property type="entry name" value="GAMMA-SECRETASE SUBUNIT PEN-2"/>
    <property type="match status" value="1"/>
</dbReference>
<dbReference type="GO" id="GO:0070765">
    <property type="term" value="C:gamma-secretase complex"/>
    <property type="evidence" value="ECO:0007669"/>
    <property type="project" value="TreeGrafter"/>
</dbReference>
<comment type="similarity">
    <text evidence="2">Belongs to the PEN-2 family.</text>
</comment>
<comment type="subcellular location">
    <subcellularLocation>
        <location evidence="1">Membrane</location>
        <topology evidence="1">Multi-pass membrane protein</topology>
    </subcellularLocation>
</comment>
<evidence type="ECO:0000313" key="10">
    <source>
        <dbReference type="Proteomes" id="UP000005408"/>
    </source>
</evidence>
<evidence type="ECO:0000256" key="3">
    <source>
        <dbReference type="ARBA" id="ARBA00018306"/>
    </source>
</evidence>
<evidence type="ECO:0000256" key="2">
    <source>
        <dbReference type="ARBA" id="ARBA00009607"/>
    </source>
</evidence>
<keyword evidence="5" id="KW-0914">Notch signaling pathway</keyword>
<name>A0A8W8LBL7_MAGGI</name>
<dbReference type="AlphaFoldDB" id="A0A8W8LBL7"/>
<keyword evidence="7 8" id="KW-0472">Membrane</keyword>
<evidence type="ECO:0000256" key="6">
    <source>
        <dbReference type="ARBA" id="ARBA00022989"/>
    </source>
</evidence>
<dbReference type="Proteomes" id="UP000005408">
    <property type="component" value="Unassembled WGS sequence"/>
</dbReference>
<accession>A0A8W8LBL7</accession>
<evidence type="ECO:0000256" key="4">
    <source>
        <dbReference type="ARBA" id="ARBA00022692"/>
    </source>
</evidence>
<protein>
    <recommendedName>
        <fullName evidence="3">Gamma-secretase subunit PEN-2</fullName>
    </recommendedName>
</protein>